<organismHost>
    <name type="scientific">Pyramimonas plurioculata</name>
    <dbReference type="NCBI Taxonomy" id="36893"/>
</organismHost>
<evidence type="ECO:0000313" key="1">
    <source>
        <dbReference type="EMBL" id="QOI90482.1"/>
    </source>
</evidence>
<gene>
    <name evidence="1" type="ORF">HWQ62_00346</name>
</gene>
<reference evidence="1" key="1">
    <citation type="submission" date="2020-06" db="EMBL/GenBank/DDBJ databases">
        <title>Lateral gene transfer of anion-conducting channel rhodopsins between green algae and giant viruses.</title>
        <authorList>
            <person name="Rozenberg A."/>
            <person name="Oppermann J."/>
            <person name="Wietek J."/>
            <person name="Fernandez Lahore R.G."/>
            <person name="Sandaa R.-A."/>
            <person name="Bratbak G."/>
            <person name="Hegemann P."/>
            <person name="Beja O."/>
        </authorList>
    </citation>
    <scope>NUCLEOTIDE SEQUENCE</scope>
    <source>
        <strain evidence="1">01B</strain>
    </source>
</reference>
<proteinExistence type="predicted"/>
<sequence>MNLSKLIADYDSLVKLNNAEKTPVKQKPINGEKTKANKLTDMQLASIMYTNDQYKKKMFKAHHVPKYETFNDKESFNSFIDSGIREMKSTNWKQMPFSFKLPLCKAYIFNDITLNETEKEETILKIDCKNILKAVSYDKELNKIISFDYTQLTQNARVVL</sequence>
<accession>A0A7M3UP25</accession>
<dbReference type="EMBL" id="MT663538">
    <property type="protein sequence ID" value="QOI90482.1"/>
    <property type="molecule type" value="Genomic_DNA"/>
</dbReference>
<name>A0A7M3UP25_POV01</name>
<protein>
    <submittedName>
        <fullName evidence="1">Uncharacterized protein</fullName>
    </submittedName>
</protein>
<organism evidence="1">
    <name type="scientific">Pyramimonas orientalis virus</name>
    <name type="common">PoV01</name>
    <dbReference type="NCBI Taxonomy" id="455367"/>
    <lineage>
        <taxon>Viruses</taxon>
        <taxon>Varidnaviria</taxon>
        <taxon>Bamfordvirae</taxon>
        <taxon>Nucleocytoviricota</taxon>
        <taxon>Megaviricetes</taxon>
        <taxon>Imitervirales</taxon>
        <taxon>Allomimiviridae</taxon>
        <taxon>Heliosvirus</taxon>
        <taxon>Heliosvirus raunefjordenense</taxon>
    </lineage>
</organism>